<accession>A0A1T2Z6C9</accession>
<evidence type="ECO:0000256" key="1">
    <source>
        <dbReference type="SAM" id="Phobius"/>
    </source>
</evidence>
<sequence>MSLSPDTEDAEASAQAASEEIRNQLRWRINACTHPSRLINQIAIADLRCTESTQALAHLIGRSPKVLSVIRAELRKAFEIDPDCLLFTEPKPPAAPQRVDTLTDRALLLLVRASVEINLNHFTALSVRGEPGRRLPYSPLEASQRIIALRLLERLAHAHTAYWHTLAQGSWLTRRERWVELHTQLFADRAFMARQLDELSSAAMIMVQALIDAPTADARQCAGEEWASVQVGELMWPGSSAVAIPGALHLYRKDDPGDVPQVIYLPGVVRNFYEYPTFAALQCGLLELGRVRFHDLWQCLPLDRRNALCRPDDLSQASSFTRGQTVTRDALAHSADALLSGQWSNELACAMKVNHAHVYSRERPRPEPLRAVPFLAYVEGARQQLVGGARLGLIRDHLLKWDHQRRRAEIVLASMTPGLALLTLEHQVKRYEKGLAALLDADEPSVLTPAYREILSLISQLEVHAQALKTLMNVAPQELFNLDFWAERAGGSGTPRRVSSFLTAQAEALRCEVQLQHRLKLLSTAHRDLMIEVIEQPLASRRPGSETRVLSIAVGSEPDAFYPLHNVWVVTTAAALRVPTRQRPVVLYIFGLDGGVLAFSGVQTLIQGIKASLGSRDDSVLWGCVERDKRRDLRAHAARETLGVRYVDIEGKPALVTLRKLLGTYHRLHQCPEDITRIFSEVRGAEVSRALLMAELENKLNVPVNSALSQAQANIDLLCKFASEAKKLPAWLASATRAERKKFRRSQRRYLSSAFAFVNRLEQRLPDLGTFARRALIARLSQDGMTPLPDVDQPLIEMPDDVSGSFCVGSECSVGDRKQILTPTQERTTFSLLQLALHNLDPQAPWTQWRLNRARYLQPDLKQRLNAAYLIPMVSSLDIGGRYDTLINTFFYPPASSKHLPGDVRIPELLNRTLKEGFKHHLFCAIREGLTAQAQSIFSTAMAARTAQDLLKNQHHLQLHVVHLVGHTMQHDRYIAGLVVVQDKRSERCVVYWPKAPDVRVLKEYGSLEQAHKALNQIGALTQNAKALARQIAPGWAFEAMAYAPNKVAELNRLVTIFDVLAGSAMVKGVWLGVEFIRSFSIKHLEPTVLLGELEKIVLEQIASAPSDWLAIVVTPHSNARALLYRASVFDLQRRTQEASRSGKELEKYRNRRLGEQEETRIRRVVAFFSQFFFPILGLFIDVYEVLLLARQYHRYGRTRDALDLGFMSAFLAIDLLLNFLPGPGKIGKRLARIARPVTQAALGRIHRLRMAAQGRPPRLVPPAVNQLKALEHFKIKGVPEGAVALRGPGEQGIYVKNGERFVADETHIYPVYKRSNEQPFRLKNRQAPGQDELILDIHQSREWLLGADAPQPIAGTSTRVLDPFSTPVTPSDWWPPLLRTDTQNRILQSSSITNDWLSWRMQHPMTLPSSSLAPEVFQFSPGAHGVPYLALRVAPPGVGPGDPLSGYYRLLPPGNHAPLNHIVFITRDMPRAPFADVEIIRWTDTARGTQPLPASRHSGINDWVVHAPLFDRPLTDYVGEAFPGMTEKSRASTVTRMIELSGPVGPATATHLLSIRATIDDWLPPYPAKAGQTDDLLRMLRLNERLTANIYIGYDGRTGFTRVDFKAPAMDPSLWLSGREVKAARETAQRGAVEQVLKSQGFDVHKVNVSRGGLTKFDLVAIHPLANSNVYYVVLQWVRTASFALDEKLTDAWILSTLRRSTGSPPSEEVRSAMREQRLIRIVAGIQWPASGADGPSVYFVKVSPTWP</sequence>
<organism evidence="3 4">
    <name type="scientific">Pseudomonas fluorescens</name>
    <dbReference type="NCBI Taxonomy" id="294"/>
    <lineage>
        <taxon>Bacteria</taxon>
        <taxon>Pseudomonadati</taxon>
        <taxon>Pseudomonadota</taxon>
        <taxon>Gammaproteobacteria</taxon>
        <taxon>Pseudomonadales</taxon>
        <taxon>Pseudomonadaceae</taxon>
        <taxon>Pseudomonas</taxon>
    </lineage>
</organism>
<feature type="transmembrane region" description="Helical" evidence="1">
    <location>
        <begin position="1172"/>
        <end position="1190"/>
    </location>
</feature>
<name>A0A1T2Z6C9_PSEFL</name>
<feature type="transmembrane region" description="Helical" evidence="1">
    <location>
        <begin position="1202"/>
        <end position="1221"/>
    </location>
</feature>
<evidence type="ECO:0000313" key="3">
    <source>
        <dbReference type="EMBL" id="OPB00203.1"/>
    </source>
</evidence>
<keyword evidence="1" id="KW-0472">Membrane</keyword>
<evidence type="ECO:0000259" key="2">
    <source>
        <dbReference type="Pfam" id="PF20178"/>
    </source>
</evidence>
<protein>
    <recommendedName>
        <fullName evidence="2">Dermonecrotic toxin N-terminal domain-containing protein</fullName>
    </recommendedName>
</protein>
<dbReference type="Pfam" id="PF20178">
    <property type="entry name" value="ToxA_N"/>
    <property type="match status" value="1"/>
</dbReference>
<keyword evidence="1" id="KW-1133">Transmembrane helix</keyword>
<gene>
    <name evidence="3" type="ORF">BFW87_01990</name>
</gene>
<dbReference type="RefSeq" id="WP_078738321.1">
    <property type="nucleotide sequence ID" value="NZ_MSDF01000004.1"/>
</dbReference>
<dbReference type="OrthoDB" id="7033233at2"/>
<reference evidence="3 4" key="1">
    <citation type="submission" date="2016-12" db="EMBL/GenBank/DDBJ databases">
        <title>Draft genome sequences of seven strains of Pseudomonas fluorescens that produce 4-formylaminooxyvinylglycine.</title>
        <authorList>
            <person name="Okrent R.A."/>
            <person name="Manning V.A."/>
            <person name="Trippe K.M."/>
        </authorList>
    </citation>
    <scope>NUCLEOTIDE SEQUENCE [LARGE SCALE GENOMIC DNA]</scope>
    <source>
        <strain evidence="3 4">P5A</strain>
    </source>
</reference>
<evidence type="ECO:0000313" key="4">
    <source>
        <dbReference type="Proteomes" id="UP000190965"/>
    </source>
</evidence>
<feature type="domain" description="Dermonecrotic toxin N-terminal" evidence="2">
    <location>
        <begin position="763"/>
        <end position="1030"/>
    </location>
</feature>
<dbReference type="EMBL" id="MSDF01000004">
    <property type="protein sequence ID" value="OPB00203.1"/>
    <property type="molecule type" value="Genomic_DNA"/>
</dbReference>
<proteinExistence type="predicted"/>
<dbReference type="InterPro" id="IPR046673">
    <property type="entry name" value="ToxA_N"/>
</dbReference>
<comment type="caution">
    <text evidence="3">The sequence shown here is derived from an EMBL/GenBank/DDBJ whole genome shotgun (WGS) entry which is preliminary data.</text>
</comment>
<dbReference type="Proteomes" id="UP000190965">
    <property type="component" value="Unassembled WGS sequence"/>
</dbReference>
<keyword evidence="1" id="KW-0812">Transmembrane</keyword>